<dbReference type="OrthoDB" id="6160353at2759"/>
<protein>
    <submittedName>
        <fullName evidence="4 5">SUMO-specific isopeptidase USPL1 isoform X1</fullName>
    </submittedName>
</protein>
<feature type="compositionally biased region" description="Pro residues" evidence="1">
    <location>
        <begin position="1514"/>
        <end position="1591"/>
    </location>
</feature>
<dbReference type="PANTHER" id="PTHR15294:SF3">
    <property type="entry name" value="SUMO-SPECIFIC ISOPEPTIDASE USPL1"/>
    <property type="match status" value="1"/>
</dbReference>
<dbReference type="GeneID" id="100379747"/>
<reference evidence="4 5" key="1">
    <citation type="submission" date="2025-04" db="UniProtKB">
        <authorList>
            <consortium name="RefSeq"/>
        </authorList>
    </citation>
    <scope>IDENTIFICATION</scope>
    <source>
        <strain evidence="4 5">Nigerian</strain>
        <tissue evidence="4 5">Liver and blood</tissue>
    </source>
</reference>
<dbReference type="RefSeq" id="XP_017947220.2">
    <property type="nucleotide sequence ID" value="XM_018091731.2"/>
</dbReference>
<dbReference type="CTD" id="10208"/>
<evidence type="ECO:0000256" key="1">
    <source>
        <dbReference type="SAM" id="MobiDB-lite"/>
    </source>
</evidence>
<dbReference type="OMA" id="ANTVCTE"/>
<feature type="region of interest" description="Disordered" evidence="1">
    <location>
        <begin position="1500"/>
        <end position="1605"/>
    </location>
</feature>
<feature type="compositionally biased region" description="Low complexity" evidence="1">
    <location>
        <begin position="1592"/>
        <end position="1604"/>
    </location>
</feature>
<feature type="region of interest" description="Disordered" evidence="1">
    <location>
        <begin position="576"/>
        <end position="597"/>
    </location>
</feature>
<dbReference type="RefSeq" id="XP_017947222.2">
    <property type="nucleotide sequence ID" value="XM_018091733.2"/>
</dbReference>
<dbReference type="InterPro" id="IPR028889">
    <property type="entry name" value="USP"/>
</dbReference>
<feature type="region of interest" description="Disordered" evidence="1">
    <location>
        <begin position="1390"/>
        <end position="1426"/>
    </location>
</feature>
<accession>A0A8J0T1Z7</accession>
<evidence type="ECO:0000259" key="2">
    <source>
        <dbReference type="PROSITE" id="PS50235"/>
    </source>
</evidence>
<dbReference type="AGR" id="Xenbase:XB-GENE-984428"/>
<dbReference type="InterPro" id="IPR033505">
    <property type="entry name" value="USPL1"/>
</dbReference>
<evidence type="ECO:0000313" key="5">
    <source>
        <dbReference type="RefSeq" id="XP_017947222.2"/>
    </source>
</evidence>
<dbReference type="Pfam" id="PF15509">
    <property type="entry name" value="DUF4650"/>
    <property type="match status" value="1"/>
</dbReference>
<dbReference type="GO" id="GO:0015030">
    <property type="term" value="C:Cajal body"/>
    <property type="evidence" value="ECO:0000318"/>
    <property type="project" value="GO_Central"/>
</dbReference>
<gene>
    <name evidence="4 5 6" type="primary">uspl1</name>
</gene>
<dbReference type="InterPro" id="IPR029388">
    <property type="entry name" value="DUF4650"/>
</dbReference>
<dbReference type="KEGG" id="xtr:100379747"/>
<evidence type="ECO:0000313" key="3">
    <source>
        <dbReference type="Proteomes" id="UP000008143"/>
    </source>
</evidence>
<dbReference type="InterPro" id="IPR028890">
    <property type="entry name" value="Peptidase_C98"/>
</dbReference>
<evidence type="ECO:0000313" key="6">
    <source>
        <dbReference type="Xenbase" id="XB-GENE-984428"/>
    </source>
</evidence>
<organism evidence="3 4">
    <name type="scientific">Xenopus tropicalis</name>
    <name type="common">Western clawed frog</name>
    <name type="synonym">Silurana tropicalis</name>
    <dbReference type="NCBI Taxonomy" id="8364"/>
    <lineage>
        <taxon>Eukaryota</taxon>
        <taxon>Metazoa</taxon>
        <taxon>Chordata</taxon>
        <taxon>Craniata</taxon>
        <taxon>Vertebrata</taxon>
        <taxon>Euteleostomi</taxon>
        <taxon>Amphibia</taxon>
        <taxon>Batrachia</taxon>
        <taxon>Anura</taxon>
        <taxon>Pipoidea</taxon>
        <taxon>Pipidae</taxon>
        <taxon>Xenopodinae</taxon>
        <taxon>Xenopus</taxon>
        <taxon>Silurana</taxon>
    </lineage>
</organism>
<dbReference type="GO" id="GO:0032183">
    <property type="term" value="F:SUMO binding"/>
    <property type="evidence" value="ECO:0000318"/>
    <property type="project" value="GO_Central"/>
</dbReference>
<proteinExistence type="predicted"/>
<feature type="region of interest" description="Disordered" evidence="1">
    <location>
        <begin position="159"/>
        <end position="187"/>
    </location>
</feature>
<dbReference type="PROSITE" id="PS50235">
    <property type="entry name" value="USP_3"/>
    <property type="match status" value="1"/>
</dbReference>
<dbReference type="Proteomes" id="UP000008143">
    <property type="component" value="Chromosome 2"/>
</dbReference>
<feature type="domain" description="USP" evidence="2">
    <location>
        <begin position="1108"/>
        <end position="1371"/>
    </location>
</feature>
<name>A0A8J0T1Z7_XENTR</name>
<keyword evidence="3" id="KW-1185">Reference proteome</keyword>
<dbReference type="Pfam" id="PF15499">
    <property type="entry name" value="Peptidase_C98"/>
    <property type="match status" value="1"/>
</dbReference>
<dbReference type="GO" id="GO:0030576">
    <property type="term" value="P:Cajal body organization"/>
    <property type="evidence" value="ECO:0000318"/>
    <property type="project" value="GO_Central"/>
</dbReference>
<evidence type="ECO:0000313" key="4">
    <source>
        <dbReference type="RefSeq" id="XP_017947220.2"/>
    </source>
</evidence>
<dbReference type="PANTHER" id="PTHR15294">
    <property type="entry name" value="RETINOVIN-RELATED"/>
    <property type="match status" value="1"/>
</dbReference>
<sequence length="1913" mass="206643">MTKVSQWFTTMASETPGSTVSLVGQGSILDKSSLHTVGCLGKNVDPCAAPADGFCPVCKAKGQLQALRTYRFNFTQSIYLCANPQCIYPLGYTPLDNIIANTADLQKHHSPGKQKKRCLLDTSVTTNCVKKHKTDSFVSGEYISENLFLSAQNKGYKSMSPCLPKESHTSVPGPSENGQDERSQQQYGMCKVSACNSASPHGDRAPSVEFALRDSNQPNHPQEALNAFHEEAVQNQVMGMTIASINGPSPLKWNVPATKDMHTLSQSVNAANDPPTCINQKTDAGIAEVLNGFTKAEANMCHSVSVLSTCAPLGSPRLRLSALKEGHKQSDIRSASCSSACLEKVASETALAAMSDSNMKKEDSFNMAFELLPSSPPLHSFFGASQNVHTSEESSSLLGTVGQTKENTISVKSIGSSNVVLNEGKGETSQFTILSKSHSEVEDVQKVCVRLPSSPLLETALQMKAYAHSDKLSAFNNNPCLEKVLPEATPVVLSETYREVQDCFGSLPSSDLHENEPPLEERSLVDKSNSSRNYTCLEKVVPEATLLLKEYFSESCSKVQDDEKCFGSLPSSALQRKNPLIEKNGPSDKSSASSNNVCLEEGEPEAVPLLEDCKSQTLVVPSTCSQLSITDKIANSLGVHNSSDSCQLISEIHHDHPSDGNDLTVSHIAFNVGGADKINKVKSLQVTPLPEVISTELCRGKSNSQSTCEPPSVPVLSCKLSSEQKDEGTLMELSSSLHSETTEEEECGNKMALGSSTLDGEISDYKKLNSQIKPLPQAIESLVMDTCDSNLCNNINLKDSSKIISEEATVPHCFQPEQHVVYSHPMSDPAVTCVTHGTGSEMKALDTPRKESNPVCKELRERNVNPMKELYISLNNAPTDLSNSLCSDTTNVEESRDATANASSLSNGEILHLYHKTSSPALVDPKAEANTVLGLCDSVLSKNSTMGSSDSINQEKAIATTFAHPGQSVLFSHGASTITVSPGLFHSAVQALDVSDTPELGCSPVCKEPTVVQDKSDGSFDTSLGHFEREKQNESFETDSSVMLTDDHIKDPKDVDVVLSLPEGSLEDCCPKKKSNCSENMHVALKGTSTNPSLELGSHDAPCEKKLLQWRNTLFLCWLDCILAALVHSASLNSIVAQRRVAESSIIHLLLEKYKEANALIKSTSRRGRPKNLSQAENILNKVRMTIFDEIKPLLKCELGDKESPVFALPLLLQLVPEIESCFVHSGVWEFTCKLCGYQYQNKHQRTVSTFTKILPEWTPLNAIHKAPCNKCLGTDQIRAFRIKKIHDLFILHFVEGLPSNDLGMYSFHFEGCLYEVKTVIQYSEDHFSSWIANEDGTWLESDDLKGYFCIKQNCFEVPASEIHIVIWEKKITNSTGAHHAMEPETKNKALNSLSTSPSSLSQTLHLSPSAAPNAASSPLRDAPNASSVLSGMEGFHDDDIITLTLIEIPIDASGNVIENNSEAAQQPSLIAETHSSPVTLKAVADGQCDQNLCSGTMKESSFAGGSLPVPNISSPPAPNISSPPAPNISSPPAPHISSPPAPHISSPPAPHISSPPAPHISSPPAPHISSPPAPHISSPPAPNSASPPAPNSASTPLPNSSSSKKAFVGSWMKSLLNKNPLFLTSNVPCANKKTVAKTPIRFPLLKTTDLQASTKQAQSFDGFKAKRVGNSFSSDNCLGVGPTKDNSTAPKPAISSQTFQPLVSNRLKNGRLGLGNTKDLAKNVSLSKEDKVLRLRLKMLKKLKAKKHELAAIDMLGKSQAGSDLERSSTSRREQLRGFLQELQEQIDNADTESVCTMSSCTSICSSPGDAEFFAELFSPPPSNAPQESMDDSNFLEMYVDGYNPSCGSYGTSNPSGKEVSQDSANIGQSNLQRASDSHNNTNVGDVFHDMLSTSTMHMLNEDYFSPFDDMF</sequence>
<feature type="compositionally biased region" description="Polar residues" evidence="1">
    <location>
        <begin position="587"/>
        <end position="597"/>
    </location>
</feature>
<dbReference type="GO" id="GO:0016926">
    <property type="term" value="P:protein desumoylation"/>
    <property type="evidence" value="ECO:0000318"/>
    <property type="project" value="GO_Central"/>
</dbReference>
<dbReference type="Xenbase" id="XB-GENE-984428">
    <property type="gene designation" value="uspl1"/>
</dbReference>
<feature type="compositionally biased region" description="Low complexity" evidence="1">
    <location>
        <begin position="1391"/>
        <end position="1419"/>
    </location>
</feature>